<dbReference type="EMBL" id="QZWG01000006">
    <property type="protein sequence ID" value="RZC08710.1"/>
    <property type="molecule type" value="Genomic_DNA"/>
</dbReference>
<sequence>MIRLRMTEMADEESLPVQCRVPFASRLLPIMGIDPGLSFNAVINFISVVTLGEGVTLEACLLTWQV</sequence>
<comment type="caution">
    <text evidence="1">The sequence shown here is derived from an EMBL/GenBank/DDBJ whole genome shotgun (WGS) entry which is preliminary data.</text>
</comment>
<dbReference type="AlphaFoldDB" id="A0A445KDB6"/>
<dbReference type="Proteomes" id="UP000289340">
    <property type="component" value="Chromosome 6"/>
</dbReference>
<gene>
    <name evidence="1" type="ORF">D0Y65_015428</name>
</gene>
<reference evidence="1 2" key="1">
    <citation type="submission" date="2018-09" db="EMBL/GenBank/DDBJ databases">
        <title>A high-quality reference genome of wild soybean provides a powerful tool to mine soybean genomes.</title>
        <authorList>
            <person name="Xie M."/>
            <person name="Chung C.Y.L."/>
            <person name="Li M.-W."/>
            <person name="Wong F.-L."/>
            <person name="Chan T.-F."/>
            <person name="Lam H.-M."/>
        </authorList>
    </citation>
    <scope>NUCLEOTIDE SEQUENCE [LARGE SCALE GENOMIC DNA]</scope>
    <source>
        <strain evidence="2">cv. W05</strain>
        <tissue evidence="1">Hypocotyl of etiolated seedlings</tissue>
    </source>
</reference>
<keyword evidence="2" id="KW-1185">Reference proteome</keyword>
<evidence type="ECO:0000313" key="2">
    <source>
        <dbReference type="Proteomes" id="UP000289340"/>
    </source>
</evidence>
<proteinExistence type="predicted"/>
<protein>
    <submittedName>
        <fullName evidence="1">Uncharacterized protein</fullName>
    </submittedName>
</protein>
<evidence type="ECO:0000313" key="1">
    <source>
        <dbReference type="EMBL" id="RZC08710.1"/>
    </source>
</evidence>
<accession>A0A445KDB6</accession>
<organism evidence="1 2">
    <name type="scientific">Glycine soja</name>
    <name type="common">Wild soybean</name>
    <dbReference type="NCBI Taxonomy" id="3848"/>
    <lineage>
        <taxon>Eukaryota</taxon>
        <taxon>Viridiplantae</taxon>
        <taxon>Streptophyta</taxon>
        <taxon>Embryophyta</taxon>
        <taxon>Tracheophyta</taxon>
        <taxon>Spermatophyta</taxon>
        <taxon>Magnoliopsida</taxon>
        <taxon>eudicotyledons</taxon>
        <taxon>Gunneridae</taxon>
        <taxon>Pentapetalae</taxon>
        <taxon>rosids</taxon>
        <taxon>fabids</taxon>
        <taxon>Fabales</taxon>
        <taxon>Fabaceae</taxon>
        <taxon>Papilionoideae</taxon>
        <taxon>50 kb inversion clade</taxon>
        <taxon>NPAAA clade</taxon>
        <taxon>indigoferoid/millettioid clade</taxon>
        <taxon>Phaseoleae</taxon>
        <taxon>Glycine</taxon>
        <taxon>Glycine subgen. Soja</taxon>
    </lineage>
</organism>
<name>A0A445KDB6_GLYSO</name>